<keyword evidence="6" id="KW-0862">Zinc</keyword>
<comment type="subcellular location">
    <subcellularLocation>
        <location evidence="1">Membrane</location>
        <topology evidence="1">Single-pass membrane protein</topology>
    </subcellularLocation>
</comment>
<evidence type="ECO:0000313" key="11">
    <source>
        <dbReference type="EMBL" id="ADE75638.1"/>
    </source>
</evidence>
<dbReference type="GO" id="GO:0016020">
    <property type="term" value="C:membrane"/>
    <property type="evidence" value="ECO:0007669"/>
    <property type="project" value="UniProtKB-SubCell"/>
</dbReference>
<evidence type="ECO:0000256" key="1">
    <source>
        <dbReference type="ARBA" id="ARBA00004167"/>
    </source>
</evidence>
<dbReference type="InterPro" id="IPR039043">
    <property type="entry name" value="ZFPL1"/>
</dbReference>
<keyword evidence="5 9" id="KW-0863">Zinc-finger</keyword>
<evidence type="ECO:0000256" key="4">
    <source>
        <dbReference type="ARBA" id="ARBA00022723"/>
    </source>
</evidence>
<sequence length="142" mass="15764">MHKAPVCGDCICLPEHSTCEVRTYAEWIADTSDTFLPKCSSCLQILHGTSDSVTRLGCLHVLHTSCLLILLKGCASPTGYKCPSCNSEMWPTKRQFVSSGSILSKHLEDLFAKSYVAMLDKNALLPLTSELYQIYPTYRAKE</sequence>
<evidence type="ECO:0000256" key="9">
    <source>
        <dbReference type="PROSITE-ProRule" id="PRU00175"/>
    </source>
</evidence>
<dbReference type="Pfam" id="PF25993">
    <property type="entry name" value="zf-B_box_ZFPL1"/>
    <property type="match status" value="1"/>
</dbReference>
<dbReference type="Pfam" id="PF25998">
    <property type="entry name" value="U-box_ZFPL1"/>
    <property type="match status" value="1"/>
</dbReference>
<dbReference type="GO" id="GO:0005794">
    <property type="term" value="C:Golgi apparatus"/>
    <property type="evidence" value="ECO:0007669"/>
    <property type="project" value="TreeGrafter"/>
</dbReference>
<dbReference type="SUPFAM" id="SSF57850">
    <property type="entry name" value="RING/U-box"/>
    <property type="match status" value="1"/>
</dbReference>
<dbReference type="PROSITE" id="PS50089">
    <property type="entry name" value="ZF_RING_2"/>
    <property type="match status" value="1"/>
</dbReference>
<keyword evidence="3" id="KW-0812">Transmembrane</keyword>
<dbReference type="Gene3D" id="3.30.40.10">
    <property type="entry name" value="Zinc/RING finger domain, C3HC4 (zinc finger)"/>
    <property type="match status" value="1"/>
</dbReference>
<dbReference type="InterPro" id="IPR013083">
    <property type="entry name" value="Znf_RING/FYVE/PHD"/>
</dbReference>
<dbReference type="InterPro" id="IPR058731">
    <property type="entry name" value="Znf-B_box_ZFPL1-like"/>
</dbReference>
<feature type="domain" description="RING-type" evidence="10">
    <location>
        <begin position="39"/>
        <end position="86"/>
    </location>
</feature>
<organism evidence="11">
    <name type="scientific">Picea sitchensis</name>
    <name type="common">Sitka spruce</name>
    <name type="synonym">Pinus sitchensis</name>
    <dbReference type="NCBI Taxonomy" id="3332"/>
    <lineage>
        <taxon>Eukaryota</taxon>
        <taxon>Viridiplantae</taxon>
        <taxon>Streptophyta</taxon>
        <taxon>Embryophyta</taxon>
        <taxon>Tracheophyta</taxon>
        <taxon>Spermatophyta</taxon>
        <taxon>Pinopsida</taxon>
        <taxon>Pinidae</taxon>
        <taxon>Conifers I</taxon>
        <taxon>Pinales</taxon>
        <taxon>Pinaceae</taxon>
        <taxon>Picea</taxon>
    </lineage>
</organism>
<dbReference type="InterPro" id="IPR001841">
    <property type="entry name" value="Znf_RING"/>
</dbReference>
<evidence type="ECO:0000259" key="10">
    <source>
        <dbReference type="PROSITE" id="PS50089"/>
    </source>
</evidence>
<keyword evidence="7" id="KW-1133">Transmembrane helix</keyword>
<dbReference type="PANTHER" id="PTHR12981">
    <property type="entry name" value="ZINC FINGER PROTEIN-LIKE 1"/>
    <property type="match status" value="1"/>
</dbReference>
<evidence type="ECO:0000256" key="3">
    <source>
        <dbReference type="ARBA" id="ARBA00022692"/>
    </source>
</evidence>
<evidence type="ECO:0000256" key="5">
    <source>
        <dbReference type="ARBA" id="ARBA00022771"/>
    </source>
</evidence>
<keyword evidence="8" id="KW-0472">Membrane</keyword>
<evidence type="ECO:0000256" key="6">
    <source>
        <dbReference type="ARBA" id="ARBA00022833"/>
    </source>
</evidence>
<dbReference type="GO" id="GO:0008270">
    <property type="term" value="F:zinc ion binding"/>
    <property type="evidence" value="ECO:0007669"/>
    <property type="project" value="UniProtKB-KW"/>
</dbReference>
<keyword evidence="4" id="KW-0479">Metal-binding</keyword>
<evidence type="ECO:0000256" key="2">
    <source>
        <dbReference type="ARBA" id="ARBA00005561"/>
    </source>
</evidence>
<comment type="similarity">
    <text evidence="2">Belongs to the ZFPL1 family.</text>
</comment>
<accession>D5A7W9</accession>
<proteinExistence type="evidence at transcript level"/>
<reference evidence="11" key="1">
    <citation type="submission" date="2010-04" db="EMBL/GenBank/DDBJ databases">
        <authorList>
            <person name="Reid K.E."/>
            <person name="Liao N."/>
            <person name="Chan S."/>
            <person name="Docking R."/>
            <person name="Taylor G."/>
            <person name="Moore R."/>
            <person name="Mayo M."/>
            <person name="Munro S."/>
            <person name="King J."/>
            <person name="Yanchuk A."/>
            <person name="Holt R."/>
            <person name="Jones S."/>
            <person name="Marra M."/>
            <person name="Ritland C.E."/>
            <person name="Ritland K."/>
            <person name="Bohlmann J."/>
        </authorList>
    </citation>
    <scope>NUCLEOTIDE SEQUENCE</scope>
    <source>
        <tissue evidence="11">Buds collected with no treatment. Collection October 2007</tissue>
    </source>
</reference>
<evidence type="ECO:0000256" key="7">
    <source>
        <dbReference type="ARBA" id="ARBA00022989"/>
    </source>
</evidence>
<dbReference type="EMBL" id="BT122249">
    <property type="protein sequence ID" value="ADE75638.1"/>
    <property type="molecule type" value="mRNA"/>
</dbReference>
<dbReference type="AlphaFoldDB" id="D5A7W9"/>
<dbReference type="InterPro" id="IPR058730">
    <property type="entry name" value="U-box_ZFPL1-like"/>
</dbReference>
<protein>
    <recommendedName>
        <fullName evidence="10">RING-type domain-containing protein</fullName>
    </recommendedName>
</protein>
<evidence type="ECO:0000256" key="8">
    <source>
        <dbReference type="ARBA" id="ARBA00023136"/>
    </source>
</evidence>
<dbReference type="PANTHER" id="PTHR12981:SF0">
    <property type="entry name" value="ZINC FINGER PROTEIN-LIKE 1"/>
    <property type="match status" value="1"/>
</dbReference>
<name>D5A7W9_PICSI</name>